<dbReference type="Gene3D" id="3.55.50.10">
    <property type="entry name" value="Baseplate protein-like domains"/>
    <property type="match status" value="1"/>
</dbReference>
<sequence length="296" mass="34619">MCANKEQFLFAIEGLNAVLYLRQFTSSNYNLAVNYRFEIIVTTKNLLPDITERNCKLILLGENKNYVHGIVTNWTHSEANIVGVYTYTVIMQSPLYSLTKIKHNRVFKNLTIIEIVKKILKDYRYEIKVNNAYPAYKLMVQYQESDFDFLVRILNRAGLFYVFRQQNDQAILLIVDDINALAKFSKIINYRSPTGANRTEDSIYSFYERRKLEQQLFFAVTDCRDLQLGQLLTLRAHPVSKYNTAYRVVGMKINIEETKLFLQLAAGKYQLPKIDLHRFYHLLEAAIESDTKYANL</sequence>
<reference evidence="1" key="1">
    <citation type="journal article" date="2014" name="Front. Microbiol.">
        <title>High frequency of phylogenetically diverse reductive dehalogenase-homologous genes in deep subseafloor sedimentary metagenomes.</title>
        <authorList>
            <person name="Kawai M."/>
            <person name="Futagami T."/>
            <person name="Toyoda A."/>
            <person name="Takaki Y."/>
            <person name="Nishi S."/>
            <person name="Hori S."/>
            <person name="Arai W."/>
            <person name="Tsubouchi T."/>
            <person name="Morono Y."/>
            <person name="Uchiyama I."/>
            <person name="Ito T."/>
            <person name="Fujiyama A."/>
            <person name="Inagaki F."/>
            <person name="Takami H."/>
        </authorList>
    </citation>
    <scope>NUCLEOTIDE SEQUENCE</scope>
    <source>
        <strain evidence="1">Expedition CK06-06</strain>
    </source>
</reference>
<comment type="caution">
    <text evidence="1">The sequence shown here is derived from an EMBL/GenBank/DDBJ whole genome shotgun (WGS) entry which is preliminary data.</text>
</comment>
<evidence type="ECO:0000313" key="1">
    <source>
        <dbReference type="EMBL" id="GAG64941.1"/>
    </source>
</evidence>
<name>X1AYW4_9ZZZZ</name>
<dbReference type="Gene3D" id="2.30.110.50">
    <property type="match status" value="1"/>
</dbReference>
<dbReference type="EMBL" id="BART01006514">
    <property type="protein sequence ID" value="GAG64941.1"/>
    <property type="molecule type" value="Genomic_DNA"/>
</dbReference>
<accession>X1AYW4</accession>
<gene>
    <name evidence="1" type="ORF">S01H4_14861</name>
</gene>
<evidence type="ECO:0008006" key="2">
    <source>
        <dbReference type="Google" id="ProtNLM"/>
    </source>
</evidence>
<dbReference type="SUPFAM" id="SSF69279">
    <property type="entry name" value="Phage tail proteins"/>
    <property type="match status" value="1"/>
</dbReference>
<protein>
    <recommendedName>
        <fullName evidence="2">Gp5/Type VI secretion system Vgr protein OB-fold domain-containing protein</fullName>
    </recommendedName>
</protein>
<dbReference type="Pfam" id="PF05954">
    <property type="entry name" value="Phage_GPD"/>
    <property type="match status" value="1"/>
</dbReference>
<proteinExistence type="predicted"/>
<organism evidence="1">
    <name type="scientific">marine sediment metagenome</name>
    <dbReference type="NCBI Taxonomy" id="412755"/>
    <lineage>
        <taxon>unclassified sequences</taxon>
        <taxon>metagenomes</taxon>
        <taxon>ecological metagenomes</taxon>
    </lineage>
</organism>
<dbReference type="AlphaFoldDB" id="X1AYW4"/>
<feature type="non-terminal residue" evidence="1">
    <location>
        <position position="296"/>
    </location>
</feature>